<evidence type="ECO:0000256" key="5">
    <source>
        <dbReference type="ARBA" id="ARBA00029543"/>
    </source>
</evidence>
<dbReference type="OrthoDB" id="49151at2759"/>
<keyword evidence="1" id="KW-0540">Nuclease</keyword>
<reference evidence="8 9" key="1">
    <citation type="submission" date="2016-03" db="EMBL/GenBank/DDBJ databases">
        <authorList>
            <person name="Devillers H."/>
        </authorList>
    </citation>
    <scope>NUCLEOTIDE SEQUENCE [LARGE SCALE GENOMIC DNA]</scope>
    <source>
        <strain evidence="8">CBS 6772</strain>
    </source>
</reference>
<evidence type="ECO:0000256" key="3">
    <source>
        <dbReference type="ARBA" id="ARBA00023239"/>
    </source>
</evidence>
<keyword evidence="4" id="KW-0539">Nucleus</keyword>
<evidence type="ECO:0000313" key="9">
    <source>
        <dbReference type="Proteomes" id="UP000190831"/>
    </source>
</evidence>
<dbReference type="OMA" id="HEPTERD"/>
<evidence type="ECO:0000256" key="6">
    <source>
        <dbReference type="ARBA" id="ARBA00030030"/>
    </source>
</evidence>
<name>A0A1G4MK51_LACFM</name>
<accession>A0A1G4MK51</accession>
<dbReference type="GO" id="GO:0005634">
    <property type="term" value="C:nucleus"/>
    <property type="evidence" value="ECO:0007669"/>
    <property type="project" value="TreeGrafter"/>
</dbReference>
<dbReference type="GO" id="GO:0034477">
    <property type="term" value="P:U6 snRNA 3'-end processing"/>
    <property type="evidence" value="ECO:0007669"/>
    <property type="project" value="InterPro"/>
</dbReference>
<dbReference type="Pfam" id="PF09749">
    <property type="entry name" value="HVSL"/>
    <property type="match status" value="1"/>
</dbReference>
<dbReference type="GO" id="GO:0000175">
    <property type="term" value="F:3'-5'-RNA exonuclease activity"/>
    <property type="evidence" value="ECO:0007669"/>
    <property type="project" value="TreeGrafter"/>
</dbReference>
<feature type="compositionally biased region" description="Low complexity" evidence="7">
    <location>
        <begin position="1"/>
        <end position="12"/>
    </location>
</feature>
<evidence type="ECO:0000256" key="4">
    <source>
        <dbReference type="ARBA" id="ARBA00023242"/>
    </source>
</evidence>
<dbReference type="PANTHER" id="PTHR13522:SF3">
    <property type="entry name" value="U6 SNRNA PHOSPHODIESTERASE 1"/>
    <property type="match status" value="1"/>
</dbReference>
<dbReference type="Proteomes" id="UP000190831">
    <property type="component" value="Chromosome H"/>
</dbReference>
<dbReference type="Gene3D" id="3.90.1140.10">
    <property type="entry name" value="Cyclic phosphodiesterase"/>
    <property type="match status" value="1"/>
</dbReference>
<keyword evidence="2" id="KW-0378">Hydrolase</keyword>
<dbReference type="EMBL" id="LT598491">
    <property type="protein sequence ID" value="SCW04185.1"/>
    <property type="molecule type" value="Genomic_DNA"/>
</dbReference>
<keyword evidence="3" id="KW-0456">Lyase</keyword>
<gene>
    <name evidence="8" type="ORF">LAFE_0H07954G</name>
</gene>
<dbReference type="AlphaFoldDB" id="A0A1G4MK51"/>
<sequence>MDILQSSYCSSSESEEEEELVEPVPIVPQAVLDKYSISPNIAKYQPGSEMNFVRGRWNTFAFIEMRTSTQQRALLNKTIACVNEKARLLGVEFEPLHQSEMGSPQPLHVSLSSNVEFSTRKELDLFPKMLSIELMQKFPLHFDVQFEPALKLFDNYDKSALFLTLNVSDSVKRRYLSKLSTIIQESIDCCSLEDNTKQRQQWNFVNAHMSIGKTSKTEMTKSYLHDIHGNSDQAELGFTEKFRMLNDVIDTVHLKNSELDQFSFRCHGLKVTKERANIWVPFGNSTTV</sequence>
<dbReference type="InterPro" id="IPR027521">
    <property type="entry name" value="Usb1"/>
</dbReference>
<evidence type="ECO:0000256" key="1">
    <source>
        <dbReference type="ARBA" id="ARBA00022722"/>
    </source>
</evidence>
<proteinExistence type="predicted"/>
<keyword evidence="9" id="KW-1185">Reference proteome</keyword>
<evidence type="ECO:0000256" key="7">
    <source>
        <dbReference type="SAM" id="MobiDB-lite"/>
    </source>
</evidence>
<evidence type="ECO:0000256" key="2">
    <source>
        <dbReference type="ARBA" id="ARBA00022801"/>
    </source>
</evidence>
<dbReference type="STRING" id="4955.A0A1G4MK51"/>
<dbReference type="GO" id="GO:0016829">
    <property type="term" value="F:lyase activity"/>
    <property type="evidence" value="ECO:0007669"/>
    <property type="project" value="UniProtKB-KW"/>
</dbReference>
<dbReference type="PANTHER" id="PTHR13522">
    <property type="entry name" value="U6 SNRNA PHOSPHODIESTERASE 1"/>
    <property type="match status" value="1"/>
</dbReference>
<evidence type="ECO:0000313" key="8">
    <source>
        <dbReference type="EMBL" id="SCW04185.1"/>
    </source>
</evidence>
<protein>
    <recommendedName>
        <fullName evidence="5">U6 snRNA phosphodiesterase 1</fullName>
    </recommendedName>
    <alternativeName>
        <fullName evidence="6">3'-5' RNA exonuclease USB1</fullName>
    </alternativeName>
</protein>
<organism evidence="8 9">
    <name type="scientific">Lachancea fermentati</name>
    <name type="common">Zygosaccharomyces fermentati</name>
    <dbReference type="NCBI Taxonomy" id="4955"/>
    <lineage>
        <taxon>Eukaryota</taxon>
        <taxon>Fungi</taxon>
        <taxon>Dikarya</taxon>
        <taxon>Ascomycota</taxon>
        <taxon>Saccharomycotina</taxon>
        <taxon>Saccharomycetes</taxon>
        <taxon>Saccharomycetales</taxon>
        <taxon>Saccharomycetaceae</taxon>
        <taxon>Lachancea</taxon>
    </lineage>
</organism>
<feature type="region of interest" description="Disordered" evidence="7">
    <location>
        <begin position="1"/>
        <end position="21"/>
    </location>
</feature>